<comment type="caution">
    <text evidence="1">The sequence shown here is derived from an EMBL/GenBank/DDBJ whole genome shotgun (WGS) entry which is preliminary data.</text>
</comment>
<dbReference type="Proteomes" id="UP001497535">
    <property type="component" value="Unassembled WGS sequence"/>
</dbReference>
<organism evidence="1 2">
    <name type="scientific">Meloidogyne enterolobii</name>
    <name type="common">Root-knot nematode worm</name>
    <name type="synonym">Meloidogyne mayaguensis</name>
    <dbReference type="NCBI Taxonomy" id="390850"/>
    <lineage>
        <taxon>Eukaryota</taxon>
        <taxon>Metazoa</taxon>
        <taxon>Ecdysozoa</taxon>
        <taxon>Nematoda</taxon>
        <taxon>Chromadorea</taxon>
        <taxon>Rhabditida</taxon>
        <taxon>Tylenchina</taxon>
        <taxon>Tylenchomorpha</taxon>
        <taxon>Tylenchoidea</taxon>
        <taxon>Meloidogynidae</taxon>
        <taxon>Meloidogyninae</taxon>
        <taxon>Meloidogyne</taxon>
    </lineage>
</organism>
<dbReference type="EMBL" id="CAVMJV010000015">
    <property type="protein sequence ID" value="CAK5054633.1"/>
    <property type="molecule type" value="Genomic_DNA"/>
</dbReference>
<protein>
    <submittedName>
        <fullName evidence="1">Uncharacterized protein</fullName>
    </submittedName>
</protein>
<accession>A0ACB0YN26</accession>
<name>A0ACB0YN26_MELEN</name>
<proteinExistence type="predicted"/>
<evidence type="ECO:0000313" key="1">
    <source>
        <dbReference type="EMBL" id="CAK5054633.1"/>
    </source>
</evidence>
<keyword evidence="2" id="KW-1185">Reference proteome</keyword>
<gene>
    <name evidence="1" type="ORF">MENTE1834_LOCUS14463</name>
</gene>
<reference evidence="1" key="1">
    <citation type="submission" date="2023-11" db="EMBL/GenBank/DDBJ databases">
        <authorList>
            <person name="Poullet M."/>
        </authorList>
    </citation>
    <scope>NUCLEOTIDE SEQUENCE</scope>
    <source>
        <strain evidence="1">E1834</strain>
    </source>
</reference>
<sequence length="68" mass="7631">MIKVGGLAQKIKAAKAMNMDKILLPKTMEEDYKKLKEKYKKGIKPIFAENIDDVFDVIFPPDAPPVAP</sequence>
<evidence type="ECO:0000313" key="2">
    <source>
        <dbReference type="Proteomes" id="UP001497535"/>
    </source>
</evidence>